<reference evidence="2 3" key="1">
    <citation type="submission" date="2019-12" db="EMBL/GenBank/DDBJ databases">
        <authorList>
            <person name="Xu J."/>
        </authorList>
    </citation>
    <scope>NUCLEOTIDE SEQUENCE [LARGE SCALE GENOMIC DNA]</scope>
    <source>
        <strain evidence="2 3">HX-5-24</strain>
    </source>
</reference>
<dbReference type="InterPro" id="IPR001509">
    <property type="entry name" value="Epimerase_deHydtase"/>
</dbReference>
<sequence length="281" mass="31324">MRVSTTRTWTTRSSSRMRSPRCARSNACSRACRWARNTSRADARDPMTHLRPVTGAAIVGRGMLAHAMAPVVQARHGCIAFASGVSNSTETDPAAFAREEALLREHLQDPRTLLYFSSCGVADEHEARRPYIRHKLAMEALVRAHGGRIVRLPQVVGRTDNPHTLTNYLRDRIVRGEHFDLWANAERNLVDVDDVVRIVAALLDKWPEDRRTVTIASPASTPMPKIVAVFEQVLGRKANYTSLDLGRPMPVDTALARSIAARIGIGFDARYLERVIGKYYG</sequence>
<keyword evidence="3" id="KW-1185">Reference proteome</keyword>
<accession>A0A7C9MLR5</accession>
<dbReference type="Proteomes" id="UP000479692">
    <property type="component" value="Unassembled WGS sequence"/>
</dbReference>
<dbReference type="Gene3D" id="3.40.50.720">
    <property type="entry name" value="NAD(P)-binding Rossmann-like Domain"/>
    <property type="match status" value="1"/>
</dbReference>
<name>A0A7C9MLR5_9GAMM</name>
<dbReference type="SUPFAM" id="SSF51735">
    <property type="entry name" value="NAD(P)-binding Rossmann-fold domains"/>
    <property type="match status" value="1"/>
</dbReference>
<evidence type="ECO:0000259" key="1">
    <source>
        <dbReference type="Pfam" id="PF01370"/>
    </source>
</evidence>
<dbReference type="InterPro" id="IPR036291">
    <property type="entry name" value="NAD(P)-bd_dom_sf"/>
</dbReference>
<dbReference type="AlphaFoldDB" id="A0A7C9MLR5"/>
<dbReference type="Pfam" id="PF01370">
    <property type="entry name" value="Epimerase"/>
    <property type="match status" value="1"/>
</dbReference>
<protein>
    <submittedName>
        <fullName evidence="2">NAD-dependent epimerase/dehydratase family protein</fullName>
    </submittedName>
</protein>
<dbReference type="EMBL" id="WOXT01000001">
    <property type="protein sequence ID" value="MUV13727.1"/>
    <property type="molecule type" value="Genomic_DNA"/>
</dbReference>
<feature type="domain" description="NAD-dependent epimerase/dehydratase" evidence="1">
    <location>
        <begin position="112"/>
        <end position="205"/>
    </location>
</feature>
<organism evidence="2 3">
    <name type="scientific">Noviluteimonas gilva</name>
    <dbReference type="NCBI Taxonomy" id="2682097"/>
    <lineage>
        <taxon>Bacteria</taxon>
        <taxon>Pseudomonadati</taxon>
        <taxon>Pseudomonadota</taxon>
        <taxon>Gammaproteobacteria</taxon>
        <taxon>Lysobacterales</taxon>
        <taxon>Lysobacteraceae</taxon>
        <taxon>Noviluteimonas</taxon>
    </lineage>
</organism>
<proteinExistence type="predicted"/>
<gene>
    <name evidence="2" type="ORF">GN331_05835</name>
</gene>
<evidence type="ECO:0000313" key="3">
    <source>
        <dbReference type="Proteomes" id="UP000479692"/>
    </source>
</evidence>
<comment type="caution">
    <text evidence="2">The sequence shown here is derived from an EMBL/GenBank/DDBJ whole genome shotgun (WGS) entry which is preliminary data.</text>
</comment>
<evidence type="ECO:0000313" key="2">
    <source>
        <dbReference type="EMBL" id="MUV13727.1"/>
    </source>
</evidence>